<organism evidence="2 3">
    <name type="scientific">Planococcus wigleyi</name>
    <dbReference type="NCBI Taxonomy" id="2762216"/>
    <lineage>
        <taxon>Bacteria</taxon>
        <taxon>Bacillati</taxon>
        <taxon>Bacillota</taxon>
        <taxon>Bacilli</taxon>
        <taxon>Bacillales</taxon>
        <taxon>Caryophanaceae</taxon>
        <taxon>Planococcus</taxon>
    </lineage>
</organism>
<dbReference type="Gene3D" id="3.30.470.10">
    <property type="match status" value="1"/>
</dbReference>
<dbReference type="Proteomes" id="UP000658980">
    <property type="component" value="Unassembled WGS sequence"/>
</dbReference>
<dbReference type="InterPro" id="IPR005801">
    <property type="entry name" value="ADC_synthase"/>
</dbReference>
<keyword evidence="2" id="KW-0032">Aminotransferase</keyword>
<dbReference type="PRINTS" id="PR00095">
    <property type="entry name" value="ANTSNTHASEI"/>
</dbReference>
<feature type="domain" description="Chorismate-utilising enzyme C-terminal" evidence="1">
    <location>
        <begin position="114"/>
        <end position="368"/>
    </location>
</feature>
<dbReference type="NCBIfam" id="TIGR00553">
    <property type="entry name" value="pabB"/>
    <property type="match status" value="1"/>
</dbReference>
<dbReference type="InterPro" id="IPR019999">
    <property type="entry name" value="Anth_synth_I-like"/>
</dbReference>
<protein>
    <submittedName>
        <fullName evidence="2">Aminodeoxychorismate synthase component I</fullName>
        <ecNumber evidence="2">2.6.1.85</ecNumber>
    </submittedName>
</protein>
<dbReference type="PANTHER" id="PTHR11236">
    <property type="entry name" value="AMINOBENZOATE/ANTHRANILATE SYNTHASE"/>
    <property type="match status" value="1"/>
</dbReference>
<sequence length="587" mass="65993">MSNPYLLYEFRSEDGEIEPLLFTDPLEVFETHLLAEVPTILEKLEQALNKGFYAAGYVSYEAAPAFQAEMVTQPAGEMPLVWFGIFNAPQKAPVLSEEQEPYKVSEWKMASSVEHYQKGIQQIKQAIEEGDTYQVNYTERLSAEFSGSDLAFYRQLARNQQADYGAYLNLGRFRVLSASPELFFKVRNGKLTAKPMKGTAPRGRTTQEDQEQVAALLASKKEQSENLMIVDLLRNDMSRLAKRGSVKADPLFTVETYPTVHQLTSTIEAQLDKETTVLEWFQALFPCGSITGAPKISTMKYIAGLEQTPREVYCGAIGFITPDKDAVFNVPIRTVVIDREKGTARYGVGGGVTWDSTSEGEYKELQTKAEVLTAKRPVFSLLESLKLENGQYPLLDYHLARLQDSANYFHFPGNIQQAESELMKLAEKHPQGIYKVRLLQNKAGKLELEAQETAAIGQPVRCAIALSAVDGKNPFLFHKTTHRVVYNKASEGLPKDVFSILLWNEKQQLTEFTIGNLVLEKAGCFFTPPISCGLLAGTFRQQLLDQQRIEEKILDKKELETCDAIWLINSVRGWLKVELINQPSEII</sequence>
<dbReference type="InterPro" id="IPR015890">
    <property type="entry name" value="Chorismate_C"/>
</dbReference>
<dbReference type="InterPro" id="IPR036038">
    <property type="entry name" value="Aminotransferase-like"/>
</dbReference>
<accession>A0ABR8WBP9</accession>
<dbReference type="Gene3D" id="3.60.120.10">
    <property type="entry name" value="Anthranilate synthase"/>
    <property type="match status" value="1"/>
</dbReference>
<keyword evidence="2" id="KW-0808">Transferase</keyword>
<reference evidence="2 3" key="1">
    <citation type="submission" date="2020-08" db="EMBL/GenBank/DDBJ databases">
        <title>A Genomic Blueprint of the Chicken Gut Microbiome.</title>
        <authorList>
            <person name="Gilroy R."/>
            <person name="Ravi A."/>
            <person name="Getino M."/>
            <person name="Pursley I."/>
            <person name="Horton D.L."/>
            <person name="Alikhan N.-F."/>
            <person name="Baker D."/>
            <person name="Gharbi K."/>
            <person name="Hall N."/>
            <person name="Watson M."/>
            <person name="Adriaenssens E.M."/>
            <person name="Foster-Nyarko E."/>
            <person name="Jarju S."/>
            <person name="Secka A."/>
            <person name="Antonio M."/>
            <person name="Oren A."/>
            <person name="Chaudhuri R."/>
            <person name="La Ragione R.M."/>
            <person name="Hildebrand F."/>
            <person name="Pallen M.J."/>
        </authorList>
    </citation>
    <scope>NUCLEOTIDE SEQUENCE [LARGE SCALE GENOMIC DNA]</scope>
    <source>
        <strain evidence="2 3">Sa1BUA13</strain>
    </source>
</reference>
<dbReference type="InterPro" id="IPR043132">
    <property type="entry name" value="BCAT-like_C"/>
</dbReference>
<evidence type="ECO:0000313" key="2">
    <source>
        <dbReference type="EMBL" id="MBD8014453.1"/>
    </source>
</evidence>
<evidence type="ECO:0000313" key="3">
    <source>
        <dbReference type="Proteomes" id="UP000658980"/>
    </source>
</evidence>
<dbReference type="InterPro" id="IPR043131">
    <property type="entry name" value="BCAT-like_N"/>
</dbReference>
<dbReference type="EC" id="2.6.1.85" evidence="2"/>
<comment type="caution">
    <text evidence="2">The sequence shown here is derived from an EMBL/GenBank/DDBJ whole genome shotgun (WGS) entry which is preliminary data.</text>
</comment>
<name>A0ABR8WBP9_9BACL</name>
<dbReference type="PANTHER" id="PTHR11236:SF50">
    <property type="entry name" value="AMINODEOXYCHORISMATE SYNTHASE COMPONENT 1"/>
    <property type="match status" value="1"/>
</dbReference>
<dbReference type="GO" id="GO:0046820">
    <property type="term" value="F:4-amino-4-deoxychorismate synthase activity"/>
    <property type="evidence" value="ECO:0007669"/>
    <property type="project" value="UniProtKB-EC"/>
</dbReference>
<dbReference type="EMBL" id="JACSPU010000002">
    <property type="protein sequence ID" value="MBD8014453.1"/>
    <property type="molecule type" value="Genomic_DNA"/>
</dbReference>
<dbReference type="InterPro" id="IPR001544">
    <property type="entry name" value="Aminotrans_IV"/>
</dbReference>
<dbReference type="RefSeq" id="WP_191714684.1">
    <property type="nucleotide sequence ID" value="NZ_JACSPU010000002.1"/>
</dbReference>
<dbReference type="Pfam" id="PF00425">
    <property type="entry name" value="Chorismate_bind"/>
    <property type="match status" value="1"/>
</dbReference>
<proteinExistence type="predicted"/>
<keyword evidence="3" id="KW-1185">Reference proteome</keyword>
<dbReference type="Pfam" id="PF01063">
    <property type="entry name" value="Aminotran_4"/>
    <property type="match status" value="1"/>
</dbReference>
<dbReference type="Gene3D" id="3.20.10.10">
    <property type="entry name" value="D-amino Acid Aminotransferase, subunit A, domain 2"/>
    <property type="match status" value="1"/>
</dbReference>
<dbReference type="SUPFAM" id="SSF56322">
    <property type="entry name" value="ADC synthase"/>
    <property type="match status" value="1"/>
</dbReference>
<dbReference type="SUPFAM" id="SSF56752">
    <property type="entry name" value="D-aminoacid aminotransferase-like PLP-dependent enzymes"/>
    <property type="match status" value="1"/>
</dbReference>
<gene>
    <name evidence="2" type="primary">pabB</name>
    <name evidence="2" type="ORF">H9630_06430</name>
</gene>
<dbReference type="InterPro" id="IPR005802">
    <property type="entry name" value="ADC_synth_comp_1"/>
</dbReference>
<evidence type="ECO:0000259" key="1">
    <source>
        <dbReference type="Pfam" id="PF00425"/>
    </source>
</evidence>